<gene>
    <name evidence="1" type="ORF">VNO77_01501</name>
</gene>
<dbReference type="EMBL" id="JAYMYQ010000001">
    <property type="protein sequence ID" value="KAK7359540.1"/>
    <property type="molecule type" value="Genomic_DNA"/>
</dbReference>
<organism evidence="1 2">
    <name type="scientific">Canavalia gladiata</name>
    <name type="common">Sword bean</name>
    <name type="synonym">Dolichos gladiatus</name>
    <dbReference type="NCBI Taxonomy" id="3824"/>
    <lineage>
        <taxon>Eukaryota</taxon>
        <taxon>Viridiplantae</taxon>
        <taxon>Streptophyta</taxon>
        <taxon>Embryophyta</taxon>
        <taxon>Tracheophyta</taxon>
        <taxon>Spermatophyta</taxon>
        <taxon>Magnoliopsida</taxon>
        <taxon>eudicotyledons</taxon>
        <taxon>Gunneridae</taxon>
        <taxon>Pentapetalae</taxon>
        <taxon>rosids</taxon>
        <taxon>fabids</taxon>
        <taxon>Fabales</taxon>
        <taxon>Fabaceae</taxon>
        <taxon>Papilionoideae</taxon>
        <taxon>50 kb inversion clade</taxon>
        <taxon>NPAAA clade</taxon>
        <taxon>indigoferoid/millettioid clade</taxon>
        <taxon>Phaseoleae</taxon>
        <taxon>Canavalia</taxon>
    </lineage>
</organism>
<evidence type="ECO:0000313" key="1">
    <source>
        <dbReference type="EMBL" id="KAK7359540.1"/>
    </source>
</evidence>
<dbReference type="AlphaFoldDB" id="A0AAN9R276"/>
<name>A0AAN9R276_CANGL</name>
<evidence type="ECO:0000313" key="2">
    <source>
        <dbReference type="Proteomes" id="UP001367508"/>
    </source>
</evidence>
<reference evidence="1 2" key="1">
    <citation type="submission" date="2024-01" db="EMBL/GenBank/DDBJ databases">
        <title>The genomes of 5 underutilized Papilionoideae crops provide insights into root nodulation and disease resistanc.</title>
        <authorList>
            <person name="Jiang F."/>
        </authorList>
    </citation>
    <scope>NUCLEOTIDE SEQUENCE [LARGE SCALE GENOMIC DNA]</scope>
    <source>
        <strain evidence="1">LVBAO_FW01</strain>
        <tissue evidence="1">Leaves</tissue>
    </source>
</reference>
<comment type="caution">
    <text evidence="1">The sequence shown here is derived from an EMBL/GenBank/DDBJ whole genome shotgun (WGS) entry which is preliminary data.</text>
</comment>
<protein>
    <submittedName>
        <fullName evidence="1">Uncharacterized protein</fullName>
    </submittedName>
</protein>
<sequence length="100" mass="11717">MSKMPFDTVSVLKNLNKWHYKHAINELNLYGQNETFRGPRCGGLAHSNKTLGKRTQHQLVCWSRDISFRRVYNKSDASLKSRSALCERVSFFNNFIFIDF</sequence>
<proteinExistence type="predicted"/>
<keyword evidence="2" id="KW-1185">Reference proteome</keyword>
<accession>A0AAN9R276</accession>
<dbReference type="Proteomes" id="UP001367508">
    <property type="component" value="Unassembled WGS sequence"/>
</dbReference>